<dbReference type="AlphaFoldDB" id="K0AV32"/>
<sequence length="110" mass="12351">MACSLPKTFQGGNIRYDLCGYSSGTDVEIRFELSTASHISIGRQDWIMYLDRKQSDGSWLQAGSRTGWISSSSPSDRVFTNVRSGKLRATVEMLDPDNVGFKYMSVEFNH</sequence>
<dbReference type="EMBL" id="CP003326">
    <property type="protein sequence ID" value="AFS77124.1"/>
    <property type="molecule type" value="Genomic_DNA"/>
</dbReference>
<keyword evidence="2" id="KW-1185">Reference proteome</keyword>
<gene>
    <name evidence="1" type="ordered locus">Curi_c00420</name>
</gene>
<reference evidence="1 2" key="1">
    <citation type="journal article" date="2012" name="PLoS ONE">
        <title>The purine-utilizing bacterium Clostridium acidurici 9a: a genome-guided metabolic reconsideration.</title>
        <authorList>
            <person name="Hartwich K."/>
            <person name="Poehlein A."/>
            <person name="Daniel R."/>
        </authorList>
    </citation>
    <scope>NUCLEOTIDE SEQUENCE [LARGE SCALE GENOMIC DNA]</scope>
    <source>
        <strain evidence="2">ATCC 7906 / DSM 604 / BCRC 14475 / CIP 104303 / KCTC 5404 / NCIMB 10678 / 9a</strain>
    </source>
</reference>
<accession>K0AV32</accession>
<dbReference type="RefSeq" id="WP_014966261.1">
    <property type="nucleotide sequence ID" value="NC_018664.1"/>
</dbReference>
<dbReference type="Proteomes" id="UP000006094">
    <property type="component" value="Chromosome"/>
</dbReference>
<dbReference type="HOGENOM" id="CLU_2166526_0_0_9"/>
<name>K0AV32_GOTA9</name>
<evidence type="ECO:0000313" key="2">
    <source>
        <dbReference type="Proteomes" id="UP000006094"/>
    </source>
</evidence>
<organism evidence="1 2">
    <name type="scientific">Gottschalkia acidurici (strain ATCC 7906 / DSM 604 / BCRC 14475 / CIP 104303 / KCTC 5404 / NCIMB 10678 / 9a)</name>
    <name type="common">Clostridium acidurici</name>
    <dbReference type="NCBI Taxonomy" id="1128398"/>
    <lineage>
        <taxon>Bacteria</taxon>
        <taxon>Bacillati</taxon>
        <taxon>Bacillota</taxon>
        <taxon>Tissierellia</taxon>
        <taxon>Tissierellales</taxon>
        <taxon>Gottschalkiaceae</taxon>
        <taxon>Gottschalkia</taxon>
    </lineage>
</organism>
<evidence type="ECO:0000313" key="1">
    <source>
        <dbReference type="EMBL" id="AFS77124.1"/>
    </source>
</evidence>
<dbReference type="KEGG" id="cad:Curi_c00420"/>
<protein>
    <submittedName>
        <fullName evidence="1">Uncharacterized protein</fullName>
    </submittedName>
</protein>
<proteinExistence type="predicted"/>